<dbReference type="SUPFAM" id="SSF53187">
    <property type="entry name" value="Zn-dependent exopeptidases"/>
    <property type="match status" value="1"/>
</dbReference>
<keyword evidence="6" id="KW-0482">Metalloprotease</keyword>
<dbReference type="NCBIfam" id="NF003976">
    <property type="entry name" value="PRK05469.1"/>
    <property type="match status" value="1"/>
</dbReference>
<evidence type="ECO:0000256" key="4">
    <source>
        <dbReference type="ARBA" id="ARBA00022801"/>
    </source>
</evidence>
<evidence type="ECO:0000256" key="2">
    <source>
        <dbReference type="ARBA" id="ARBA00022670"/>
    </source>
</evidence>
<evidence type="ECO:0000256" key="9">
    <source>
        <dbReference type="PIRSR" id="PIRSR037215-2"/>
    </source>
</evidence>
<evidence type="ECO:0000256" key="7">
    <source>
        <dbReference type="NCBIfam" id="TIGR01882"/>
    </source>
</evidence>
<evidence type="ECO:0000256" key="6">
    <source>
        <dbReference type="ARBA" id="ARBA00023049"/>
    </source>
</evidence>
<keyword evidence="3 9" id="KW-0479">Metal-binding</keyword>
<keyword evidence="2" id="KW-0645">Protease</keyword>
<dbReference type="GO" id="GO:0006508">
    <property type="term" value="P:proteolysis"/>
    <property type="evidence" value="ECO:0007669"/>
    <property type="project" value="UniProtKB-UniRule"/>
</dbReference>
<dbReference type="GO" id="GO:0005829">
    <property type="term" value="C:cytosol"/>
    <property type="evidence" value="ECO:0007669"/>
    <property type="project" value="TreeGrafter"/>
</dbReference>
<evidence type="ECO:0000313" key="11">
    <source>
        <dbReference type="EMBL" id="KGQ29743.1"/>
    </source>
</evidence>
<evidence type="ECO:0000256" key="3">
    <source>
        <dbReference type="ARBA" id="ARBA00022723"/>
    </source>
</evidence>
<dbReference type="Gene3D" id="3.40.630.10">
    <property type="entry name" value="Zn peptidases"/>
    <property type="match status" value="1"/>
</dbReference>
<reference evidence="11 12" key="1">
    <citation type="submission" date="2014-08" db="EMBL/GenBank/DDBJ databases">
        <title>Chaperone-usher fimbriae in a diverse selection of Gallibacterium genomes.</title>
        <authorList>
            <person name="Kudirkiene E."/>
            <person name="Bager R.J."/>
            <person name="Johnson T.J."/>
            <person name="Bojesen A.M."/>
        </authorList>
    </citation>
    <scope>NUCLEOTIDE SEQUENCE [LARGE SCALE GENOMIC DNA]</scope>
    <source>
        <strain evidence="11 12">CCM5976</strain>
    </source>
</reference>
<dbReference type="PANTHER" id="PTHR42994">
    <property type="entry name" value="PEPTIDASE T"/>
    <property type="match status" value="1"/>
</dbReference>
<proteinExistence type="inferred from homology"/>
<dbReference type="InterPro" id="IPR011650">
    <property type="entry name" value="Peptidase_M20_dimer"/>
</dbReference>
<dbReference type="InterPro" id="IPR010161">
    <property type="entry name" value="Peptidase_M20B"/>
</dbReference>
<feature type="domain" description="Peptidase M20 dimerisation" evidence="10">
    <location>
        <begin position="212"/>
        <end position="306"/>
    </location>
</feature>
<dbReference type="Gene3D" id="3.30.70.360">
    <property type="match status" value="1"/>
</dbReference>
<evidence type="ECO:0000313" key="12">
    <source>
        <dbReference type="Proteomes" id="UP000030418"/>
    </source>
</evidence>
<feature type="binding site" evidence="9">
    <location>
        <position position="147"/>
    </location>
    <ligand>
        <name>Zn(2+)</name>
        <dbReference type="ChEBI" id="CHEBI:29105"/>
        <label>2</label>
    </ligand>
</feature>
<dbReference type="GO" id="GO:0045148">
    <property type="term" value="F:tripeptide aminopeptidase activity"/>
    <property type="evidence" value="ECO:0007669"/>
    <property type="project" value="UniProtKB-UniRule"/>
</dbReference>
<dbReference type="RefSeq" id="WP_039137231.1">
    <property type="nucleotide sequence ID" value="NZ_JPXY01000070.1"/>
</dbReference>
<dbReference type="Proteomes" id="UP000030418">
    <property type="component" value="Unassembled WGS sequence"/>
</dbReference>
<dbReference type="EMBL" id="JPXY01000070">
    <property type="protein sequence ID" value="KGQ29743.1"/>
    <property type="molecule type" value="Genomic_DNA"/>
</dbReference>
<dbReference type="InterPro" id="IPR001261">
    <property type="entry name" value="ArgE/DapE_CS"/>
</dbReference>
<feature type="binding site" evidence="9">
    <location>
        <position position="203"/>
    </location>
    <ligand>
        <name>Zn(2+)</name>
        <dbReference type="ChEBI" id="CHEBI:29105"/>
        <label>1</label>
    </ligand>
</feature>
<evidence type="ECO:0000256" key="5">
    <source>
        <dbReference type="ARBA" id="ARBA00022833"/>
    </source>
</evidence>
<protein>
    <recommendedName>
        <fullName evidence="7">Peptidase T</fullName>
        <ecNumber evidence="7">3.4.11.4</ecNumber>
    </recommendedName>
</protein>
<feature type="active site" description="Proton acceptor" evidence="8">
    <location>
        <position position="180"/>
    </location>
</feature>
<feature type="binding site" evidence="9">
    <location>
        <position position="147"/>
    </location>
    <ligand>
        <name>Zn(2+)</name>
        <dbReference type="ChEBI" id="CHEBI:29105"/>
        <label>1</label>
    </ligand>
</feature>
<dbReference type="MEROPS" id="M20.003"/>
<dbReference type="InterPro" id="IPR002933">
    <property type="entry name" value="Peptidase_M20"/>
</dbReference>
<keyword evidence="12" id="KW-1185">Reference proteome</keyword>
<dbReference type="SUPFAM" id="SSF55031">
    <property type="entry name" value="Bacterial exopeptidase dimerisation domain"/>
    <property type="match status" value="1"/>
</dbReference>
<comment type="caution">
    <text evidence="11">The sequence shown here is derived from an EMBL/GenBank/DDBJ whole genome shotgun (WGS) entry which is preliminary data.</text>
</comment>
<keyword evidence="4" id="KW-0378">Hydrolase</keyword>
<evidence type="ECO:0000259" key="10">
    <source>
        <dbReference type="Pfam" id="PF07687"/>
    </source>
</evidence>
<dbReference type="InterPro" id="IPR036264">
    <property type="entry name" value="Bact_exopeptidase_dim_dom"/>
</dbReference>
<dbReference type="PROSITE" id="PS00759">
    <property type="entry name" value="ARGE_DAPE_CPG2_2"/>
    <property type="match status" value="1"/>
</dbReference>
<feature type="binding site" evidence="9">
    <location>
        <position position="181"/>
    </location>
    <ligand>
        <name>Zn(2+)</name>
        <dbReference type="ChEBI" id="CHEBI:29105"/>
        <label>2</label>
    </ligand>
</feature>
<organism evidence="11 12">
    <name type="scientific">Gallibacterium genomosp. 2</name>
    <dbReference type="NCBI Taxonomy" id="155517"/>
    <lineage>
        <taxon>Bacteria</taxon>
        <taxon>Pseudomonadati</taxon>
        <taxon>Pseudomonadota</taxon>
        <taxon>Gammaproteobacteria</taxon>
        <taxon>Pasteurellales</taxon>
        <taxon>Pasteurellaceae</taxon>
        <taxon>Gallibacterium</taxon>
    </lineage>
</organism>
<dbReference type="GO" id="GO:0008237">
    <property type="term" value="F:metallopeptidase activity"/>
    <property type="evidence" value="ECO:0007669"/>
    <property type="project" value="UniProtKB-KW"/>
</dbReference>
<evidence type="ECO:0000256" key="8">
    <source>
        <dbReference type="PIRSR" id="PIRSR037215-1"/>
    </source>
</evidence>
<feature type="active site" evidence="8">
    <location>
        <position position="87"/>
    </location>
</feature>
<dbReference type="GO" id="GO:0006518">
    <property type="term" value="P:peptide metabolic process"/>
    <property type="evidence" value="ECO:0007669"/>
    <property type="project" value="InterPro"/>
</dbReference>
<feature type="binding site" evidence="9">
    <location>
        <position position="85"/>
    </location>
    <ligand>
        <name>Zn(2+)</name>
        <dbReference type="ChEBI" id="CHEBI:29105"/>
        <label>1</label>
    </ligand>
</feature>
<gene>
    <name evidence="11" type="ORF">P375_12005</name>
</gene>
<dbReference type="NCBIfam" id="TIGR01882">
    <property type="entry name" value="peptidase-T"/>
    <property type="match status" value="1"/>
</dbReference>
<dbReference type="PIRSF" id="PIRSF037215">
    <property type="entry name" value="Peptidase_M20B"/>
    <property type="match status" value="1"/>
</dbReference>
<dbReference type="EC" id="3.4.11.4" evidence="7"/>
<dbReference type="Pfam" id="PF07687">
    <property type="entry name" value="M20_dimer"/>
    <property type="match status" value="1"/>
</dbReference>
<sequence length="413" mass="45783">MYSEEKLRKGLLDRFLHYVSFDTQSKEGAKHSPSSRGQWLLAQYLMEELKGLGLAQVEMSPAGIVTALLPSNIPNNRTTIGFISHLDTYPGTKGKDIKPEVINEYRGGDIALGLGEEFISPVHFPFLQKLVGHTLIVTDGTTLLGADNKAGIAEIMTALSMIISYRLPRVNIRVAFTPDEEIGAGMQHFPISQFSCDWAYTVDGGGMGELEYENFNAATAVISIKGESIHLGAAKDKLINALSLACRFHQQLPQDEVPEKTDGRQGFFHLDAINGDIEYCEMKYLIRDFSAQGFAERKRLLQKQVQHFVGQYQLSDRMQIEITDSYHNMQSMVAKVPQSVEVADTAMRNCGITPKHKVIRGGTDGAWLSENGIACPNLFTGGYNFHSKHELASLNEMQQATKVIIEIAKLAKK</sequence>
<dbReference type="Pfam" id="PF01546">
    <property type="entry name" value="Peptidase_M20"/>
    <property type="match status" value="1"/>
</dbReference>
<dbReference type="GO" id="GO:0008270">
    <property type="term" value="F:zinc ion binding"/>
    <property type="evidence" value="ECO:0007669"/>
    <property type="project" value="InterPro"/>
</dbReference>
<feature type="binding site" evidence="9">
    <location>
        <position position="386"/>
    </location>
    <ligand>
        <name>Zn(2+)</name>
        <dbReference type="ChEBI" id="CHEBI:29105"/>
        <label>2</label>
    </ligand>
</feature>
<keyword evidence="5 9" id="KW-0862">Zinc</keyword>
<comment type="cofactor">
    <cofactor evidence="9">
        <name>Zn(2+)</name>
        <dbReference type="ChEBI" id="CHEBI:29105"/>
    </cofactor>
    <text evidence="9">Binds 2 Zn(2+) ions per subunit.</text>
</comment>
<dbReference type="CDD" id="cd03892">
    <property type="entry name" value="M20_peptT"/>
    <property type="match status" value="1"/>
</dbReference>
<comment type="similarity">
    <text evidence="1">Belongs to the peptidase M20B family.</text>
</comment>
<name>A0A0A2XC88_9PAST</name>
<evidence type="ECO:0000256" key="1">
    <source>
        <dbReference type="ARBA" id="ARBA00009692"/>
    </source>
</evidence>
<dbReference type="AlphaFoldDB" id="A0A0A2XC88"/>
<dbReference type="NCBIfam" id="NF009920">
    <property type="entry name" value="PRK13381.1"/>
    <property type="match status" value="1"/>
</dbReference>
<accession>A0A0A2XC88</accession>
<dbReference type="PANTHER" id="PTHR42994:SF1">
    <property type="entry name" value="PEPTIDASE T"/>
    <property type="match status" value="1"/>
</dbReference>